<evidence type="ECO:0000256" key="1">
    <source>
        <dbReference type="PROSITE-ProRule" id="PRU01217"/>
    </source>
</evidence>
<evidence type="ECO:0000256" key="2">
    <source>
        <dbReference type="SAM" id="SignalP"/>
    </source>
</evidence>
<keyword evidence="2" id="KW-0732">Signal</keyword>
<dbReference type="InterPro" id="IPR008154">
    <property type="entry name" value="Amyloid_glyco_extra"/>
</dbReference>
<name>A0A8W7PPL3_ANOCL</name>
<organism evidence="4">
    <name type="scientific">Anopheles coluzzii</name>
    <name type="common">African malaria mosquito</name>
    <dbReference type="NCBI Taxonomy" id="1518534"/>
    <lineage>
        <taxon>Eukaryota</taxon>
        <taxon>Metazoa</taxon>
        <taxon>Ecdysozoa</taxon>
        <taxon>Arthropoda</taxon>
        <taxon>Hexapoda</taxon>
        <taxon>Insecta</taxon>
        <taxon>Pterygota</taxon>
        <taxon>Neoptera</taxon>
        <taxon>Endopterygota</taxon>
        <taxon>Diptera</taxon>
        <taxon>Nematocera</taxon>
        <taxon>Culicoidea</taxon>
        <taxon>Culicidae</taxon>
        <taxon>Anophelinae</taxon>
        <taxon>Anopheles</taxon>
    </lineage>
</organism>
<dbReference type="Pfam" id="PF02177">
    <property type="entry name" value="APP_N"/>
    <property type="match status" value="1"/>
</dbReference>
<dbReference type="SUPFAM" id="SSF56491">
    <property type="entry name" value="A heparin-binding domain"/>
    <property type="match status" value="1"/>
</dbReference>
<protein>
    <recommendedName>
        <fullName evidence="3">E1 domain-containing protein</fullName>
    </recommendedName>
</protein>
<feature type="signal peptide" evidence="2">
    <location>
        <begin position="1"/>
        <end position="20"/>
    </location>
</feature>
<comment type="caution">
    <text evidence="1">Lacks conserved residue(s) required for the propagation of feature annotation.</text>
</comment>
<dbReference type="InterPro" id="IPR015849">
    <property type="entry name" value="Amyloid_glyco_heparin-bd"/>
</dbReference>
<evidence type="ECO:0000259" key="3">
    <source>
        <dbReference type="PROSITE" id="PS51869"/>
    </source>
</evidence>
<reference evidence="4" key="1">
    <citation type="submission" date="2022-08" db="UniProtKB">
        <authorList>
            <consortium name="EnsemblMetazoa"/>
        </authorList>
    </citation>
    <scope>IDENTIFICATION</scope>
</reference>
<dbReference type="VEuPathDB" id="VectorBase:ACON2_038429"/>
<comment type="similarity">
    <text evidence="1">Belongs to the APP family.</text>
</comment>
<dbReference type="InterPro" id="IPR036454">
    <property type="entry name" value="Amyloid_glyco_heparin-bd_sf"/>
</dbReference>
<feature type="region of interest" description="GFLD subdomain" evidence="1">
    <location>
        <begin position="50"/>
        <end position="104"/>
    </location>
</feature>
<dbReference type="GO" id="GO:0008201">
    <property type="term" value="F:heparin binding"/>
    <property type="evidence" value="ECO:0007669"/>
    <property type="project" value="UniProtKB-UniRule"/>
</dbReference>
<sequence>MIAFLRIMSASSSLLVTISATWKSGSNVKCDGSGCCGCTFFNDDLYAASPRWEPQISVLCEAGQTYHPQFLSEEGRWTTDLSIKVPGSTCLRDKMDLLDYCKKDAV</sequence>
<dbReference type="Gene3D" id="3.90.570.10">
    <property type="entry name" value="Amyloidogenic glycoprotein, heparin-binding domain"/>
    <property type="match status" value="1"/>
</dbReference>
<evidence type="ECO:0000313" key="4">
    <source>
        <dbReference type="EnsemblMetazoa" id="ACOM035403-PA.1"/>
    </source>
</evidence>
<dbReference type="Proteomes" id="UP000075882">
    <property type="component" value="Unassembled WGS sequence"/>
</dbReference>
<dbReference type="EnsemblMetazoa" id="ACOM035403-RA">
    <property type="protein sequence ID" value="ACOM035403-PA.1"/>
    <property type="gene ID" value="ACOM035403"/>
</dbReference>
<proteinExistence type="inferred from homology"/>
<dbReference type="AlphaFoldDB" id="A0A8W7PPL3"/>
<feature type="domain" description="E1" evidence="3">
    <location>
        <begin position="50"/>
        <end position="106"/>
    </location>
</feature>
<feature type="chain" id="PRO_5036471234" description="E1 domain-containing protein" evidence="2">
    <location>
        <begin position="21"/>
        <end position="106"/>
    </location>
</feature>
<accession>A0A8W7PPL3</accession>
<dbReference type="PROSITE" id="PS51869">
    <property type="entry name" value="APP_E1"/>
    <property type="match status" value="1"/>
</dbReference>